<dbReference type="AlphaFoldDB" id="A0A1G1YHD8"/>
<feature type="transmembrane region" description="Helical" evidence="1">
    <location>
        <begin position="251"/>
        <end position="271"/>
    </location>
</feature>
<proteinExistence type="predicted"/>
<dbReference type="EMBL" id="MHIL01000015">
    <property type="protein sequence ID" value="OGY51729.1"/>
    <property type="molecule type" value="Genomic_DNA"/>
</dbReference>
<comment type="caution">
    <text evidence="2">The sequence shown here is derived from an EMBL/GenBank/DDBJ whole genome shotgun (WGS) entry which is preliminary data.</text>
</comment>
<feature type="transmembrane region" description="Helical" evidence="1">
    <location>
        <begin position="50"/>
        <end position="66"/>
    </location>
</feature>
<feature type="transmembrane region" description="Helical" evidence="1">
    <location>
        <begin position="226"/>
        <end position="245"/>
    </location>
</feature>
<keyword evidence="1" id="KW-0812">Transmembrane</keyword>
<feature type="transmembrane region" description="Helical" evidence="1">
    <location>
        <begin position="344"/>
        <end position="367"/>
    </location>
</feature>
<evidence type="ECO:0000313" key="2">
    <source>
        <dbReference type="EMBL" id="OGY51729.1"/>
    </source>
</evidence>
<evidence type="ECO:0008006" key="4">
    <source>
        <dbReference type="Google" id="ProtNLM"/>
    </source>
</evidence>
<feature type="transmembrane region" description="Helical" evidence="1">
    <location>
        <begin position="170"/>
        <end position="190"/>
    </location>
</feature>
<feature type="transmembrane region" description="Helical" evidence="1">
    <location>
        <begin position="78"/>
        <end position="96"/>
    </location>
</feature>
<name>A0A1G1YHD8_9BACT</name>
<dbReference type="Proteomes" id="UP000177310">
    <property type="component" value="Unassembled WGS sequence"/>
</dbReference>
<dbReference type="STRING" id="1797542.A3J59_03615"/>
<feature type="transmembrane region" description="Helical" evidence="1">
    <location>
        <begin position="411"/>
        <end position="426"/>
    </location>
</feature>
<gene>
    <name evidence="2" type="ORF">A3J59_03615</name>
</gene>
<evidence type="ECO:0000256" key="1">
    <source>
        <dbReference type="SAM" id="Phobius"/>
    </source>
</evidence>
<keyword evidence="1" id="KW-0472">Membrane</keyword>
<feature type="transmembrane region" description="Helical" evidence="1">
    <location>
        <begin position="21"/>
        <end position="38"/>
    </location>
</feature>
<feature type="transmembrane region" description="Helical" evidence="1">
    <location>
        <begin position="283"/>
        <end position="300"/>
    </location>
</feature>
<organism evidence="2 3">
    <name type="scientific">Candidatus Buchananbacteria bacterium RIFCSPHIGHO2_02_FULL_56_16</name>
    <dbReference type="NCBI Taxonomy" id="1797542"/>
    <lineage>
        <taxon>Bacteria</taxon>
        <taxon>Candidatus Buchananiibacteriota</taxon>
    </lineage>
</organism>
<sequence length="462" mass="52593">MTKHQTYNTDDQAALTADRTTLSLLVAGSLMAGLYLLTLGRSNFNISTSVYQLALQTLALVFYWSYRYYRHRLRSRHLVIVVAFSLFFCLLVIWMAPLSTDLYYYVFYAKIFNDYGANPYATYLNNFPNDNFFEIIPKGWSTLRLPYGPLWLLIYAPVQAIAGEHIFTNLILFKLLAIGAFLAGGALLYFLLRQRAGPGLAYPLLLYFWNPLLISEIAKDGHHDSWVALLLLLALFCYYKGWRWLVLMPVLLASFFKFVPAILLPIVYLFLVRQEPNWRRRATFTVGALILPLGALYGSLKLLVPMPTVLSLFGQARLVYASIFSYALVPYSPHSALPIHDPRLIGWSLGFFAAAYVLVAICARGGLLDLAKAIAYALLAYLMFGAFWVMPWYFVWVIPLLLLLPAPYPKLAVYISLIAFLSYYLFNQVEVGFAIALPLVVVLAPIAWFVKRVTHLDLWKYV</sequence>
<reference evidence="2 3" key="1">
    <citation type="journal article" date="2016" name="Nat. Commun.">
        <title>Thousands of microbial genomes shed light on interconnected biogeochemical processes in an aquifer system.</title>
        <authorList>
            <person name="Anantharaman K."/>
            <person name="Brown C.T."/>
            <person name="Hug L.A."/>
            <person name="Sharon I."/>
            <person name="Castelle C.J."/>
            <person name="Probst A.J."/>
            <person name="Thomas B.C."/>
            <person name="Singh A."/>
            <person name="Wilkins M.J."/>
            <person name="Karaoz U."/>
            <person name="Brodie E.L."/>
            <person name="Williams K.H."/>
            <person name="Hubbard S.S."/>
            <person name="Banfield J.F."/>
        </authorList>
    </citation>
    <scope>NUCLEOTIDE SEQUENCE [LARGE SCALE GENOMIC DNA]</scope>
</reference>
<protein>
    <recommendedName>
        <fullName evidence="4">DUF2029 domain-containing protein</fullName>
    </recommendedName>
</protein>
<feature type="transmembrane region" description="Helical" evidence="1">
    <location>
        <begin position="432"/>
        <end position="450"/>
    </location>
</feature>
<evidence type="ECO:0000313" key="3">
    <source>
        <dbReference type="Proteomes" id="UP000177310"/>
    </source>
</evidence>
<feature type="transmembrane region" description="Helical" evidence="1">
    <location>
        <begin position="373"/>
        <end position="404"/>
    </location>
</feature>
<dbReference type="Pfam" id="PF26314">
    <property type="entry name" value="MptA_B_family"/>
    <property type="match status" value="1"/>
</dbReference>
<keyword evidence="1" id="KW-1133">Transmembrane helix</keyword>
<accession>A0A1G1YHD8</accession>